<gene>
    <name evidence="2" type="ORF">VPARA_04720</name>
</gene>
<dbReference type="RefSeq" id="WP_047783120.1">
    <property type="nucleotide sequence ID" value="NZ_JZWI01000003.1"/>
</dbReference>
<dbReference type="PATRIC" id="fig|34073.19.peg.472"/>
<organism evidence="2 3">
    <name type="scientific">Variovorax paradoxus</name>
    <dbReference type="NCBI Taxonomy" id="34073"/>
    <lineage>
        <taxon>Bacteria</taxon>
        <taxon>Pseudomonadati</taxon>
        <taxon>Pseudomonadota</taxon>
        <taxon>Betaproteobacteria</taxon>
        <taxon>Burkholderiales</taxon>
        <taxon>Comamonadaceae</taxon>
        <taxon>Variovorax</taxon>
    </lineage>
</organism>
<accession>A0A0H2MCI0</accession>
<dbReference type="EMBL" id="JZWI01000003">
    <property type="protein sequence ID" value="KLN58357.1"/>
    <property type="molecule type" value="Genomic_DNA"/>
</dbReference>
<sequence length="153" mass="16649">MPSNSTNPARGLALAAAIIVASLLAGCSTSKEKLLPHGDSTMMDIWQQNAGDGSGGGAGQAAGRQLLDARQSLRRPLTEADVRAAPAEQTRYTRTARNEVYRQFQRLPNPDLVMYVYPHLAGTDPVPVPGYTTVFPLYQRVQYAMPGERVEDY</sequence>
<evidence type="ECO:0008006" key="4">
    <source>
        <dbReference type="Google" id="ProtNLM"/>
    </source>
</evidence>
<name>A0A0H2MCI0_VARPD</name>
<dbReference type="Proteomes" id="UP000035170">
    <property type="component" value="Unassembled WGS sequence"/>
</dbReference>
<evidence type="ECO:0000256" key="1">
    <source>
        <dbReference type="SAM" id="MobiDB-lite"/>
    </source>
</evidence>
<evidence type="ECO:0000313" key="2">
    <source>
        <dbReference type="EMBL" id="KLN58357.1"/>
    </source>
</evidence>
<evidence type="ECO:0000313" key="3">
    <source>
        <dbReference type="Proteomes" id="UP000035170"/>
    </source>
</evidence>
<dbReference type="NCBIfam" id="TIGR03751">
    <property type="entry name" value="conj_TIGR03751"/>
    <property type="match status" value="1"/>
</dbReference>
<dbReference type="InterPro" id="IPR022262">
    <property type="entry name" value="Lipoprot_put"/>
</dbReference>
<proteinExistence type="predicted"/>
<reference evidence="2 3" key="1">
    <citation type="submission" date="2015-03" db="EMBL/GenBank/DDBJ databases">
        <title>Genome sequence of Variovorax paradoxus TBEA6.</title>
        <authorList>
            <person name="Poehlein A."/>
            <person name="Schuldes J."/>
            <person name="Wuebbeler J.H."/>
            <person name="Hiessl S."/>
            <person name="Steinbuechel A."/>
            <person name="Daniel R."/>
        </authorList>
    </citation>
    <scope>NUCLEOTIDE SEQUENCE [LARGE SCALE GENOMIC DNA]</scope>
    <source>
        <strain evidence="2 3">TBEA6</strain>
    </source>
</reference>
<protein>
    <recommendedName>
        <fullName evidence="4">TIGR03751 family conjugal transfer lipoprotein</fullName>
    </recommendedName>
</protein>
<comment type="caution">
    <text evidence="2">The sequence shown here is derived from an EMBL/GenBank/DDBJ whole genome shotgun (WGS) entry which is preliminary data.</text>
</comment>
<dbReference type="AlphaFoldDB" id="A0A0H2MCI0"/>
<keyword evidence="3" id="KW-1185">Reference proteome</keyword>
<feature type="region of interest" description="Disordered" evidence="1">
    <location>
        <begin position="47"/>
        <end position="66"/>
    </location>
</feature>